<dbReference type="PANTHER" id="PTHR48475:SF2">
    <property type="entry name" value="RIBONUCLEASE H"/>
    <property type="match status" value="1"/>
</dbReference>
<dbReference type="InterPro" id="IPR002156">
    <property type="entry name" value="RNaseH_domain"/>
</dbReference>
<gene>
    <name evidence="3" type="ORF">Tco_1054629</name>
</gene>
<dbReference type="SUPFAM" id="SSF53098">
    <property type="entry name" value="Ribonuclease H-like"/>
    <property type="match status" value="1"/>
</dbReference>
<name>A0ABQ5GZF0_9ASTR</name>
<sequence length="219" mass="25115">MKIDEITVFVDSQLVAHQVNGSYEAKHHHIKQYLQITKELLKSFRRSEVQYIRRNKNKKAYALSKLASLTFEHLTKKVLVEKLANKSIYEKQVVEATTEEENNSMTPIVEYLISGILSADKKTERKIRVKALNYRIIDGILYKRSFLTPWLRCIGPKHARSVIIEIHEGSCGLHTGPRSIVAKVTTLGYYWPSMHIDAAEIIQSCDACQIYSLVSKLPK</sequence>
<dbReference type="PANTHER" id="PTHR48475">
    <property type="entry name" value="RIBONUCLEASE H"/>
    <property type="match status" value="1"/>
</dbReference>
<accession>A0ABQ5GZF0</accession>
<dbReference type="Gene3D" id="3.30.420.10">
    <property type="entry name" value="Ribonuclease H-like superfamily/Ribonuclease H"/>
    <property type="match status" value="1"/>
</dbReference>
<dbReference type="Pfam" id="PF17921">
    <property type="entry name" value="Integrase_H2C2"/>
    <property type="match status" value="1"/>
</dbReference>
<reference evidence="3" key="2">
    <citation type="submission" date="2022-01" db="EMBL/GenBank/DDBJ databases">
        <authorList>
            <person name="Yamashiro T."/>
            <person name="Shiraishi A."/>
            <person name="Satake H."/>
            <person name="Nakayama K."/>
        </authorList>
    </citation>
    <scope>NUCLEOTIDE SEQUENCE</scope>
</reference>
<keyword evidence="4" id="KW-1185">Reference proteome</keyword>
<proteinExistence type="predicted"/>
<feature type="domain" description="Integrase zinc-binding" evidence="2">
    <location>
        <begin position="156"/>
        <end position="210"/>
    </location>
</feature>
<keyword evidence="3" id="KW-0808">Transferase</keyword>
<dbReference type="EMBL" id="BQNB010018977">
    <property type="protein sequence ID" value="GJT80287.1"/>
    <property type="molecule type" value="Genomic_DNA"/>
</dbReference>
<protein>
    <submittedName>
        <fullName evidence="3">Reverse transcriptase domain-containing protein</fullName>
    </submittedName>
</protein>
<feature type="domain" description="RNase H type-1" evidence="1">
    <location>
        <begin position="3"/>
        <end position="66"/>
    </location>
</feature>
<evidence type="ECO:0000259" key="2">
    <source>
        <dbReference type="Pfam" id="PF17921"/>
    </source>
</evidence>
<dbReference type="GO" id="GO:0003964">
    <property type="term" value="F:RNA-directed DNA polymerase activity"/>
    <property type="evidence" value="ECO:0007669"/>
    <property type="project" value="UniProtKB-KW"/>
</dbReference>
<dbReference type="InterPro" id="IPR012337">
    <property type="entry name" value="RNaseH-like_sf"/>
</dbReference>
<evidence type="ECO:0000313" key="3">
    <source>
        <dbReference type="EMBL" id="GJT80287.1"/>
    </source>
</evidence>
<comment type="caution">
    <text evidence="3">The sequence shown here is derived from an EMBL/GenBank/DDBJ whole genome shotgun (WGS) entry which is preliminary data.</text>
</comment>
<dbReference type="Proteomes" id="UP001151760">
    <property type="component" value="Unassembled WGS sequence"/>
</dbReference>
<dbReference type="InterPro" id="IPR036397">
    <property type="entry name" value="RNaseH_sf"/>
</dbReference>
<dbReference type="InterPro" id="IPR041588">
    <property type="entry name" value="Integrase_H2C2"/>
</dbReference>
<reference evidence="3" key="1">
    <citation type="journal article" date="2022" name="Int. J. Mol. Sci.">
        <title>Draft Genome of Tanacetum Coccineum: Genomic Comparison of Closely Related Tanacetum-Family Plants.</title>
        <authorList>
            <person name="Yamashiro T."/>
            <person name="Shiraishi A."/>
            <person name="Nakayama K."/>
            <person name="Satake H."/>
        </authorList>
    </citation>
    <scope>NUCLEOTIDE SEQUENCE</scope>
</reference>
<organism evidence="3 4">
    <name type="scientific">Tanacetum coccineum</name>
    <dbReference type="NCBI Taxonomy" id="301880"/>
    <lineage>
        <taxon>Eukaryota</taxon>
        <taxon>Viridiplantae</taxon>
        <taxon>Streptophyta</taxon>
        <taxon>Embryophyta</taxon>
        <taxon>Tracheophyta</taxon>
        <taxon>Spermatophyta</taxon>
        <taxon>Magnoliopsida</taxon>
        <taxon>eudicotyledons</taxon>
        <taxon>Gunneridae</taxon>
        <taxon>Pentapetalae</taxon>
        <taxon>asterids</taxon>
        <taxon>campanulids</taxon>
        <taxon>Asterales</taxon>
        <taxon>Asteraceae</taxon>
        <taxon>Asteroideae</taxon>
        <taxon>Anthemideae</taxon>
        <taxon>Anthemidinae</taxon>
        <taxon>Tanacetum</taxon>
    </lineage>
</organism>
<keyword evidence="3" id="KW-0695">RNA-directed DNA polymerase</keyword>
<evidence type="ECO:0000259" key="1">
    <source>
        <dbReference type="Pfam" id="PF13456"/>
    </source>
</evidence>
<dbReference type="Pfam" id="PF13456">
    <property type="entry name" value="RVT_3"/>
    <property type="match status" value="1"/>
</dbReference>
<keyword evidence="3" id="KW-0548">Nucleotidyltransferase</keyword>
<dbReference type="Gene3D" id="1.10.340.70">
    <property type="match status" value="1"/>
</dbReference>
<evidence type="ECO:0000313" key="4">
    <source>
        <dbReference type="Proteomes" id="UP001151760"/>
    </source>
</evidence>